<dbReference type="SUPFAM" id="SSF52777">
    <property type="entry name" value="CoA-dependent acyltransferases"/>
    <property type="match status" value="4"/>
</dbReference>
<dbReference type="InterPro" id="IPR001242">
    <property type="entry name" value="Condensation_dom"/>
</dbReference>
<dbReference type="InterPro" id="IPR036736">
    <property type="entry name" value="ACP-like_sf"/>
</dbReference>
<dbReference type="InterPro" id="IPR010071">
    <property type="entry name" value="AA_adenyl_dom"/>
</dbReference>
<dbReference type="SUPFAM" id="SSF47336">
    <property type="entry name" value="ACP-like"/>
    <property type="match status" value="3"/>
</dbReference>
<feature type="domain" description="Carrier" evidence="5">
    <location>
        <begin position="576"/>
        <end position="651"/>
    </location>
</feature>
<keyword evidence="2" id="KW-0596">Phosphopantetheine</keyword>
<dbReference type="PANTHER" id="PTHR45527">
    <property type="entry name" value="NONRIBOSOMAL PEPTIDE SYNTHETASE"/>
    <property type="match status" value="1"/>
</dbReference>
<dbReference type="PROSITE" id="PS00012">
    <property type="entry name" value="PHOSPHOPANTETHEINE"/>
    <property type="match status" value="1"/>
</dbReference>
<dbReference type="InterPro" id="IPR020845">
    <property type="entry name" value="AMP-binding_CS"/>
</dbReference>
<dbReference type="SMART" id="SM00823">
    <property type="entry name" value="PKS_PP"/>
    <property type="match status" value="3"/>
</dbReference>
<dbReference type="Gene3D" id="1.10.1200.10">
    <property type="entry name" value="ACP-like"/>
    <property type="match status" value="3"/>
</dbReference>
<evidence type="ECO:0000259" key="5">
    <source>
        <dbReference type="PROSITE" id="PS50075"/>
    </source>
</evidence>
<dbReference type="SUPFAM" id="SSF56801">
    <property type="entry name" value="Acetyl-CoA synthetase-like"/>
    <property type="match status" value="3"/>
</dbReference>
<dbReference type="Proteomes" id="UP001344906">
    <property type="component" value="Unassembled WGS sequence"/>
</dbReference>
<dbReference type="Gene3D" id="3.40.50.980">
    <property type="match status" value="6"/>
</dbReference>
<dbReference type="Pfam" id="PF00501">
    <property type="entry name" value="AMP-binding"/>
    <property type="match status" value="3"/>
</dbReference>
<dbReference type="InterPro" id="IPR025110">
    <property type="entry name" value="AMP-bd_C"/>
</dbReference>
<feature type="region of interest" description="Disordered" evidence="4">
    <location>
        <begin position="2672"/>
        <end position="2692"/>
    </location>
</feature>
<dbReference type="PROSITE" id="PS00455">
    <property type="entry name" value="AMP_BINDING"/>
    <property type="match status" value="3"/>
</dbReference>
<evidence type="ECO:0000313" key="7">
    <source>
        <dbReference type="Proteomes" id="UP001344906"/>
    </source>
</evidence>
<dbReference type="InterPro" id="IPR023213">
    <property type="entry name" value="CAT-like_dom_sf"/>
</dbReference>
<comment type="caution">
    <text evidence="6">The sequence shown here is derived from an EMBL/GenBank/DDBJ whole genome shotgun (WGS) entry which is preliminary data.</text>
</comment>
<feature type="region of interest" description="Disordered" evidence="4">
    <location>
        <begin position="1615"/>
        <end position="1635"/>
    </location>
</feature>
<gene>
    <name evidence="6" type="ORF">KDH_23810</name>
</gene>
<dbReference type="InterPro" id="IPR009081">
    <property type="entry name" value="PP-bd_ACP"/>
</dbReference>
<dbReference type="NCBIfam" id="TIGR01733">
    <property type="entry name" value="AA-adenyl-dom"/>
    <property type="match status" value="3"/>
</dbReference>
<feature type="domain" description="Carrier" evidence="5">
    <location>
        <begin position="2692"/>
        <end position="2767"/>
    </location>
</feature>
<organism evidence="6 7">
    <name type="scientific">Dictyobacter halimunensis</name>
    <dbReference type="NCBI Taxonomy" id="3026934"/>
    <lineage>
        <taxon>Bacteria</taxon>
        <taxon>Bacillati</taxon>
        <taxon>Chloroflexota</taxon>
        <taxon>Ktedonobacteria</taxon>
        <taxon>Ktedonobacterales</taxon>
        <taxon>Dictyobacteraceae</taxon>
        <taxon>Dictyobacter</taxon>
    </lineage>
</organism>
<evidence type="ECO:0000256" key="3">
    <source>
        <dbReference type="ARBA" id="ARBA00022553"/>
    </source>
</evidence>
<dbReference type="Gene3D" id="3.30.559.30">
    <property type="entry name" value="Nonribosomal peptide synthetase, condensation domain"/>
    <property type="match status" value="2"/>
</dbReference>
<dbReference type="InterPro" id="IPR000873">
    <property type="entry name" value="AMP-dep_synth/lig_dom"/>
</dbReference>
<dbReference type="PANTHER" id="PTHR45527:SF1">
    <property type="entry name" value="FATTY ACID SYNTHASE"/>
    <property type="match status" value="1"/>
</dbReference>
<dbReference type="EMBL" id="BSRI01000001">
    <property type="protein sequence ID" value="GLV55537.1"/>
    <property type="molecule type" value="Genomic_DNA"/>
</dbReference>
<dbReference type="InterPro" id="IPR020806">
    <property type="entry name" value="PKS_PP-bd"/>
</dbReference>
<dbReference type="NCBIfam" id="NF003417">
    <property type="entry name" value="PRK04813.1"/>
    <property type="match status" value="3"/>
</dbReference>
<feature type="compositionally biased region" description="Polar residues" evidence="4">
    <location>
        <begin position="1624"/>
        <end position="1635"/>
    </location>
</feature>
<accession>A0ABQ6FT09</accession>
<dbReference type="CDD" id="cd19531">
    <property type="entry name" value="LCL_NRPS-like"/>
    <property type="match status" value="2"/>
</dbReference>
<dbReference type="InterPro" id="IPR006162">
    <property type="entry name" value="Ppantetheine_attach_site"/>
</dbReference>
<reference evidence="6 7" key="1">
    <citation type="submission" date="2023-02" db="EMBL/GenBank/DDBJ databases">
        <title>Dictyobacter halimunensis sp. nov., a new member of the class Ktedonobacteria from forest soil in a geothermal area.</title>
        <authorList>
            <person name="Rachmania M.K."/>
            <person name="Ningsih F."/>
            <person name="Sakai Y."/>
            <person name="Yabe S."/>
            <person name="Yokota A."/>
            <person name="Sjamsuridzal W."/>
        </authorList>
    </citation>
    <scope>NUCLEOTIDE SEQUENCE [LARGE SCALE GENOMIC DNA]</scope>
    <source>
        <strain evidence="6 7">S3.2.2.5</strain>
    </source>
</reference>
<keyword evidence="7" id="KW-1185">Reference proteome</keyword>
<dbReference type="Pfam" id="PF13193">
    <property type="entry name" value="AMP-binding_C"/>
    <property type="match status" value="3"/>
</dbReference>
<evidence type="ECO:0000256" key="4">
    <source>
        <dbReference type="SAM" id="MobiDB-lite"/>
    </source>
</evidence>
<dbReference type="Pfam" id="PF00668">
    <property type="entry name" value="Condensation"/>
    <property type="match status" value="2"/>
</dbReference>
<feature type="compositionally biased region" description="Basic and acidic residues" evidence="4">
    <location>
        <begin position="1"/>
        <end position="12"/>
    </location>
</feature>
<evidence type="ECO:0000256" key="2">
    <source>
        <dbReference type="ARBA" id="ARBA00022450"/>
    </source>
</evidence>
<protein>
    <recommendedName>
        <fullName evidence="5">Carrier domain-containing protein</fullName>
    </recommendedName>
</protein>
<dbReference type="Gene3D" id="3.30.559.10">
    <property type="entry name" value="Chloramphenicol acetyltransferase-like domain"/>
    <property type="match status" value="2"/>
</dbReference>
<dbReference type="PROSITE" id="PS50075">
    <property type="entry name" value="CARRIER"/>
    <property type="match status" value="3"/>
</dbReference>
<dbReference type="Pfam" id="PF00550">
    <property type="entry name" value="PP-binding"/>
    <property type="match status" value="3"/>
</dbReference>
<evidence type="ECO:0000256" key="1">
    <source>
        <dbReference type="ARBA" id="ARBA00001957"/>
    </source>
</evidence>
<dbReference type="InterPro" id="IPR045851">
    <property type="entry name" value="AMP-bd_C_sf"/>
</dbReference>
<comment type="cofactor">
    <cofactor evidence="1">
        <name>pantetheine 4'-phosphate</name>
        <dbReference type="ChEBI" id="CHEBI:47942"/>
    </cofactor>
</comment>
<proteinExistence type="predicted"/>
<feature type="domain" description="Carrier" evidence="5">
    <location>
        <begin position="1634"/>
        <end position="1709"/>
    </location>
</feature>
<keyword evidence="3" id="KW-0597">Phosphoprotein</keyword>
<evidence type="ECO:0000313" key="6">
    <source>
        <dbReference type="EMBL" id="GLV55537.1"/>
    </source>
</evidence>
<feature type="region of interest" description="Disordered" evidence="4">
    <location>
        <begin position="1"/>
        <end position="26"/>
    </location>
</feature>
<dbReference type="RefSeq" id="WP_338249971.1">
    <property type="nucleotide sequence ID" value="NZ_BSRI01000001.1"/>
</dbReference>
<dbReference type="CDD" id="cd12117">
    <property type="entry name" value="A_NRPS_Srf_like"/>
    <property type="match status" value="3"/>
</dbReference>
<name>A0ABQ6FT09_9CHLR</name>
<sequence>MQFHENGERESSIDSSKSTLPTLARSESKDIQYQVAKEQQPITFPPTSAQAQEQLQRAWNETRTDYPRESTLAQVFEAQVQAHPAAIAVIDERGHEISYTELNQRANALAAFLREQGIDTEDTIGLLAGRSLALLIGFLGIVKAGAAYVPLDPSHPDERLQFMLSNAHASLLLTQQPERLPQWSGRSFLLDTFVAPPATPIPNPPQHTGPLHLACVLYTSGSTGQAKGIGITQRGILRLVLRTNYVHFTPQATVLHLSNISFDVTTYEVWGALLNGARLRVVPQSVVLDPGAFYRLVQQQQEVIAFLTTALFNYLAPIIPEMFPHFAHLSVGGEALDPITSYRIQQQYAPRQLIGMYGPAENATASTTYDLRGLKPEDTTVPVGTPIANSEAYVLDAQMRPLPPGQLGELYVGGDGLSRGYVNRPELTAQTFLPHPFSQQPGARLYKTGDLARYRPDGVIEFAGRIDDQVKIRGFRIEPGEIAVVLKREAAVVRDAFVLARTIQGSKQLVAYVVPQDGQQRSAEQLREALQLHLPPYMVPAFFVFLPALPLTPNGKVDRQALPEPEEARGSLEDDEHWTPVQRQLAAIWREVLHIHQFGLHNNFFALGGQSLLGIQLISRITNTFHCQVPIQVLFTSPTIDALAQVITARLIDATPISGSGIVRVEQRPAPLPLSFAQEQLWFQEQLHPDSSAYTIPCILSLRGQLDIAVLTRCWQILFARHEALRTTFEKIDGKPVQNILPPSASPLPYLDLSGMSEEERQAACEEAIEQTTNWHFDLQGSLVRLCLVRLRPQEHLLCCAFHHSIFDGWSLQIVLRELARCYQQLLSGHDPELPPLAVQPADHALWQRTPAYSERVRPQLEYWQRLLSGAPEVITLATDFPRPAQQSFRGARYYYTIPKSLMVRLREHSQQQAVTLSMSLFALFAMLLASYSRQDDLVIGTPLAGRSEMELEPLVGFFVNMLALRVRLDDQPSFHTLLEQVHTLFLDAFTHQDVPFEQVVEAVQPRRNLSFHPLFQVSFAFQPYQIPSSLGPVDMQQLALPIATSQFDLTLFIDEHADGSLNGCWEYNTDLFKSSTIEQLHARFLRLIENALAHPDHPFARLSLLSDVERQQMLYAWNETRSDYPRDSTLAQVFEAQVQAHPAAVAVIDEHGHEISYGELNQRANALAAFLHAQGIRSEETVGLLAERSLALLIGFLGVVKAGAAYVPLDPSYPDERLRFMLSNARVALLLTRDPERDLQWSGLSFSLDACVKSPSEPVPNPLQRTEPLNLACVIYTSGSTGQAKGIGITQRGILRLARETSYFHITPQSTMMHLSSTSFDATTYEVWGALLNGARLCIVPQPVVLDPTAFARLIQQQREVMMVLTTALFNYLARAIPEMFSHLAHLTVGGEALDPLISYRIQQEYTPRQFFCLYGPAENTTASTFYDISGLEPEATTVAIGTPITNSEAYVLDPELRLVPPGLLGELYVGGDGLARGYLHRPELTAQAFMPHPFSQQPGARLYKTGDLARYRPDGVIEFAGRVDDQVKIRGFRIEPGEIEVAIKREEGVRDAFVLARTIQDNKQLVAYVVPQDGPSCSAEQLRTALQQHLPPYMVPAFFVFLPALPINSNGKLDRQALPEPDTTTSPLQEQESWTPVERELATIWKEVLHIHQLGLHDNFFALGGQSLLGIQLMSRVAKAFHCEAPIRLLFASPTIAELAQAITPRLTDATYLSTSAKSRDEQRPELLPLSFAQEQLWFLEQLHPEESTYTIPCVLSLRGKLDVAVLTRCWQILFARHEALRTVFLEVDGKPVQRILPPSEVVIPYLDLSHMGEQERQAAREEAIKQTITWHFDLQRSLVRLRLVRLRPEEHLLCCSFHHGIFDGWSLQIVLSELARCYQQLLSGHDPELPPLARQPADYALWQRTPAYHERVQPQLEYWQRLLTGSPEVITLATDFPRPAQQLSHGDAYYCSFPPRLINRLREQNQQPSVTLSMSLFTLFAMLLAHYSRQDDLVIGTALAGRTEMELEPLVGLFANVLPLRVRLDDQPSFHTLLERVHALFLDGFTHQDVPFEQIVEAVQPRRSLSFHPLFQVSFAFQPYQIPSSLGPVDVQQLPARTATSQFDITLFIDEHADGSLSGNWEYNTNLFKASTIEQMHARFLQIIESALEHPDRAFSRLNLLSDVERQQILHSWNETRTDYPRESTLAQVFEAQVQAHPAAIAIIDEHGHEISYDELNQRANALAAFLGEQGIGTEDTIGLLAERSLALLVGFLSIVKVGAVYVPLDPSYPDERLRFMLSNARIALLLTRDPERDLQWSGPSYSLDAFVESPLSSVPDPLRHSGPLNLACIHYTSGSTGQAKGIGVTQQSILRLVLQTNFVHITPQATLLHLSNTSFDATTYEVWGALLNGARVCIVPQSVVLDPATFARLVGQQREVITFLTTALFNYLARTVPEMFRHLAHLTVGGEALDPDLTYMVRQEYSPRQFLAMYGPTENTTASTTYDLRGLGPEATTVAIGTPIANSEAYVLDPELRLVPPGLLGELYVGGDGLARGYLHRPELTAQAFVPHPFSQQPGARLYKTGDLARYRPDGVIEFAGRVDDQVKIRGFRIEPGEIEVVLKREESVRDAFVLARSIQGSKQLVAYVVLKESQQRSTEQLRTALQQHLPPYMVPAFFVFLPALPMNSNGKIDRQRLPAPEETTQSQVEEENWTPVQRELAAIWKEVLHIHQVGLNDDFFSMGGHSLLITQMTSRIRQHWQIQIPLRLLFEEPTIEGLARHIVSLQTEQATEQHTYQDAAIPIQQREDENLEDLLALFEGMSDEEASALLHQQESEI</sequence>
<dbReference type="Gene3D" id="2.30.38.10">
    <property type="entry name" value="Luciferase, Domain 3"/>
    <property type="match status" value="3"/>
</dbReference>
<dbReference type="Gene3D" id="3.30.300.30">
    <property type="match status" value="3"/>
</dbReference>